<keyword evidence="1" id="KW-1133">Transmembrane helix</keyword>
<dbReference type="Proteomes" id="UP000468443">
    <property type="component" value="Unassembled WGS sequence"/>
</dbReference>
<evidence type="ECO:0000256" key="1">
    <source>
        <dbReference type="SAM" id="Phobius"/>
    </source>
</evidence>
<protein>
    <submittedName>
        <fullName evidence="2">Uncharacterized protein</fullName>
    </submittedName>
</protein>
<keyword evidence="1" id="KW-0472">Membrane</keyword>
<name>A0A6P0UK12_9FLAO</name>
<proteinExistence type="predicted"/>
<comment type="caution">
    <text evidence="2">The sequence shown here is derived from an EMBL/GenBank/DDBJ whole genome shotgun (WGS) entry which is preliminary data.</text>
</comment>
<evidence type="ECO:0000313" key="3">
    <source>
        <dbReference type="Proteomes" id="UP000468443"/>
    </source>
</evidence>
<dbReference type="AlphaFoldDB" id="A0A6P0UK12"/>
<reference evidence="2 3" key="1">
    <citation type="submission" date="2020-01" db="EMBL/GenBank/DDBJ databases">
        <title>Muriicola jejuensis KCTC 22299.</title>
        <authorList>
            <person name="Wang G."/>
        </authorList>
    </citation>
    <scope>NUCLEOTIDE SEQUENCE [LARGE SCALE GENOMIC DNA]</scope>
    <source>
        <strain evidence="2 3">KCTC 22299</strain>
    </source>
</reference>
<gene>
    <name evidence="2" type="ORF">GWK09_08510</name>
</gene>
<dbReference type="RefSeq" id="WP_163692748.1">
    <property type="nucleotide sequence ID" value="NZ_FXTW01000002.1"/>
</dbReference>
<organism evidence="2 3">
    <name type="scientific">Muriicola jejuensis</name>
    <dbReference type="NCBI Taxonomy" id="504488"/>
    <lineage>
        <taxon>Bacteria</taxon>
        <taxon>Pseudomonadati</taxon>
        <taxon>Bacteroidota</taxon>
        <taxon>Flavobacteriia</taxon>
        <taxon>Flavobacteriales</taxon>
        <taxon>Flavobacteriaceae</taxon>
        <taxon>Muriicola</taxon>
    </lineage>
</organism>
<sequence>MKRPYVLYFLLVIISIIFTWSCTNDEGDSDLDILTPNDTTQAVHRTTEIPQ</sequence>
<dbReference type="EMBL" id="JAABOP010000002">
    <property type="protein sequence ID" value="NER10556.1"/>
    <property type="molecule type" value="Genomic_DNA"/>
</dbReference>
<accession>A0A6P0UK12</accession>
<keyword evidence="1" id="KW-0812">Transmembrane</keyword>
<keyword evidence="3" id="KW-1185">Reference proteome</keyword>
<evidence type="ECO:0000313" key="2">
    <source>
        <dbReference type="EMBL" id="NER10556.1"/>
    </source>
</evidence>
<feature type="transmembrane region" description="Helical" evidence="1">
    <location>
        <begin position="5"/>
        <end position="21"/>
    </location>
</feature>